<dbReference type="GO" id="GO:0017017">
    <property type="term" value="F:MAP kinase tyrosine/serine/threonine phosphatase activity"/>
    <property type="evidence" value="ECO:0007669"/>
    <property type="project" value="TreeGrafter"/>
</dbReference>
<keyword evidence="3" id="KW-0378">Hydrolase</keyword>
<keyword evidence="4" id="KW-0904">Protein phosphatase</keyword>
<dbReference type="EC" id="3.1.3.48" evidence="2"/>
<evidence type="ECO:0000259" key="5">
    <source>
        <dbReference type="PROSITE" id="PS50054"/>
    </source>
</evidence>
<dbReference type="InterPro" id="IPR016130">
    <property type="entry name" value="Tyr_Pase_AS"/>
</dbReference>
<dbReference type="Proteomes" id="UP000326198">
    <property type="component" value="Unassembled WGS sequence"/>
</dbReference>
<evidence type="ECO:0000256" key="4">
    <source>
        <dbReference type="ARBA" id="ARBA00022912"/>
    </source>
</evidence>
<feature type="domain" description="Tyrosine-protein phosphatase" evidence="5">
    <location>
        <begin position="6"/>
        <end position="178"/>
    </location>
</feature>
<dbReference type="PANTHER" id="PTHR10159:SF519">
    <property type="entry name" value="DUAL SPECIFICITY PROTEIN PHOSPHATASE MPK3"/>
    <property type="match status" value="1"/>
</dbReference>
<dbReference type="EMBL" id="ML736395">
    <property type="protein sequence ID" value="KAE8371806.1"/>
    <property type="molecule type" value="Genomic_DNA"/>
</dbReference>
<evidence type="ECO:0000256" key="3">
    <source>
        <dbReference type="ARBA" id="ARBA00022801"/>
    </source>
</evidence>
<dbReference type="PANTHER" id="PTHR10159">
    <property type="entry name" value="DUAL SPECIFICITY PROTEIN PHOSPHATASE"/>
    <property type="match status" value="1"/>
</dbReference>
<name>A0A5N7AR69_9EURO</name>
<proteinExistence type="inferred from homology"/>
<organism evidence="7 8">
    <name type="scientific">Aspergillus bertholletiae</name>
    <dbReference type="NCBI Taxonomy" id="1226010"/>
    <lineage>
        <taxon>Eukaryota</taxon>
        <taxon>Fungi</taxon>
        <taxon>Dikarya</taxon>
        <taxon>Ascomycota</taxon>
        <taxon>Pezizomycotina</taxon>
        <taxon>Eurotiomycetes</taxon>
        <taxon>Eurotiomycetidae</taxon>
        <taxon>Eurotiales</taxon>
        <taxon>Aspergillaceae</taxon>
        <taxon>Aspergillus</taxon>
        <taxon>Aspergillus subgen. Circumdati</taxon>
    </lineage>
</organism>
<dbReference type="SMART" id="SM00195">
    <property type="entry name" value="DSPc"/>
    <property type="match status" value="1"/>
</dbReference>
<dbReference type="AlphaFoldDB" id="A0A5N7AR69"/>
<dbReference type="GO" id="GO:0008330">
    <property type="term" value="F:protein tyrosine/threonine phosphatase activity"/>
    <property type="evidence" value="ECO:0007669"/>
    <property type="project" value="TreeGrafter"/>
</dbReference>
<dbReference type="PROSITE" id="PS50054">
    <property type="entry name" value="TYR_PHOSPHATASE_DUAL"/>
    <property type="match status" value="1"/>
</dbReference>
<evidence type="ECO:0000256" key="2">
    <source>
        <dbReference type="ARBA" id="ARBA00013064"/>
    </source>
</evidence>
<protein>
    <recommendedName>
        <fullName evidence="2">protein-tyrosine-phosphatase</fullName>
        <ecNumber evidence="2">3.1.3.48</ecNumber>
    </recommendedName>
</protein>
<dbReference type="PROSITE" id="PS50056">
    <property type="entry name" value="TYR_PHOSPHATASE_2"/>
    <property type="match status" value="1"/>
</dbReference>
<keyword evidence="8" id="KW-1185">Reference proteome</keyword>
<dbReference type="GO" id="GO:0033550">
    <property type="term" value="F:MAP kinase tyrosine phosphatase activity"/>
    <property type="evidence" value="ECO:0007669"/>
    <property type="project" value="TreeGrafter"/>
</dbReference>
<dbReference type="OrthoDB" id="10252009at2759"/>
<feature type="domain" description="Tyrosine specific protein phosphatases" evidence="6">
    <location>
        <begin position="82"/>
        <end position="157"/>
    </location>
</feature>
<comment type="similarity">
    <text evidence="1">Belongs to the protein-tyrosine phosphatase family. Non-receptor class dual specificity subfamily.</text>
</comment>
<dbReference type="Gene3D" id="3.90.190.10">
    <property type="entry name" value="Protein tyrosine phosphatase superfamily"/>
    <property type="match status" value="1"/>
</dbReference>
<dbReference type="InterPro" id="IPR000340">
    <property type="entry name" value="Dual-sp_phosphatase_cat-dom"/>
</dbReference>
<evidence type="ECO:0000259" key="6">
    <source>
        <dbReference type="PROSITE" id="PS50056"/>
    </source>
</evidence>
<dbReference type="SUPFAM" id="SSF52799">
    <property type="entry name" value="(Phosphotyrosine protein) phosphatases II"/>
    <property type="match status" value="1"/>
</dbReference>
<dbReference type="CDD" id="cd14498">
    <property type="entry name" value="DSP"/>
    <property type="match status" value="1"/>
</dbReference>
<dbReference type="PROSITE" id="PS00383">
    <property type="entry name" value="TYR_PHOSPHATASE_1"/>
    <property type="match status" value="1"/>
</dbReference>
<evidence type="ECO:0000256" key="1">
    <source>
        <dbReference type="ARBA" id="ARBA00008601"/>
    </source>
</evidence>
<dbReference type="GO" id="GO:0043409">
    <property type="term" value="P:negative regulation of MAPK cascade"/>
    <property type="evidence" value="ECO:0007669"/>
    <property type="project" value="TreeGrafter"/>
</dbReference>
<dbReference type="InterPro" id="IPR000387">
    <property type="entry name" value="Tyr_Pase_dom"/>
</dbReference>
<reference evidence="7 8" key="1">
    <citation type="submission" date="2019-04" db="EMBL/GenBank/DDBJ databases">
        <title>Friends and foes A comparative genomics studyof 23 Aspergillus species from section Flavi.</title>
        <authorList>
            <consortium name="DOE Joint Genome Institute"/>
            <person name="Kjaerbolling I."/>
            <person name="Vesth T."/>
            <person name="Frisvad J.C."/>
            <person name="Nybo J.L."/>
            <person name="Theobald S."/>
            <person name="Kildgaard S."/>
            <person name="Isbrandt T."/>
            <person name="Kuo A."/>
            <person name="Sato A."/>
            <person name="Lyhne E.K."/>
            <person name="Kogle M.E."/>
            <person name="Wiebenga A."/>
            <person name="Kun R.S."/>
            <person name="Lubbers R.J."/>
            <person name="Makela M.R."/>
            <person name="Barry K."/>
            <person name="Chovatia M."/>
            <person name="Clum A."/>
            <person name="Daum C."/>
            <person name="Haridas S."/>
            <person name="He G."/>
            <person name="LaButti K."/>
            <person name="Lipzen A."/>
            <person name="Mondo S."/>
            <person name="Riley R."/>
            <person name="Salamov A."/>
            <person name="Simmons B.A."/>
            <person name="Magnuson J.K."/>
            <person name="Henrissat B."/>
            <person name="Mortensen U.H."/>
            <person name="Larsen T.O."/>
            <person name="Devries R.P."/>
            <person name="Grigoriev I.V."/>
            <person name="Machida M."/>
            <person name="Baker S.E."/>
            <person name="Andersen M.R."/>
        </authorList>
    </citation>
    <scope>NUCLEOTIDE SEQUENCE [LARGE SCALE GENOMIC DNA]</scope>
    <source>
        <strain evidence="7 8">IBT 29228</strain>
    </source>
</reference>
<evidence type="ECO:0000313" key="8">
    <source>
        <dbReference type="Proteomes" id="UP000326198"/>
    </source>
</evidence>
<dbReference type="InterPro" id="IPR029021">
    <property type="entry name" value="Prot-tyrosine_phosphatase-like"/>
</dbReference>
<sequence>MAFTARMREIVPGLYLGNVEASYKRDMLRKNCINAIVSLTDARWVWWNSTTREAGIPEHCHKWIQCADSSTQDLLAYMSDICDFIDQMASPTLRLSSTLPVENELELSGKPHDTHSGAILIHCDLGISRSPTIIIAYLMRKYGATREDVLTFVQSKQKVKPSANFTRQLQVWEQVGYQVWENKEKTIPKAQYRAFLDDRAALLKRKGLTGNEPLAPQSL</sequence>
<dbReference type="Pfam" id="PF00782">
    <property type="entry name" value="DSPc"/>
    <property type="match status" value="1"/>
</dbReference>
<dbReference type="InterPro" id="IPR020422">
    <property type="entry name" value="TYR_PHOSPHATASE_DUAL_dom"/>
</dbReference>
<gene>
    <name evidence="7" type="ORF">BDV26DRAFT_298445</name>
</gene>
<dbReference type="GO" id="GO:0005737">
    <property type="term" value="C:cytoplasm"/>
    <property type="evidence" value="ECO:0007669"/>
    <property type="project" value="TreeGrafter"/>
</dbReference>
<evidence type="ECO:0000313" key="7">
    <source>
        <dbReference type="EMBL" id="KAE8371806.1"/>
    </source>
</evidence>
<accession>A0A5N7AR69</accession>